<dbReference type="InterPro" id="IPR011035">
    <property type="entry name" value="Ribosomal_bL25/Gln-tRNA_synth"/>
</dbReference>
<feature type="domain" description="Large ribosomal subunit protein bL25 L25" evidence="7">
    <location>
        <begin position="10"/>
        <end position="83"/>
    </location>
</feature>
<comment type="similarity">
    <text evidence="5">Belongs to the bacterial ribosomal protein bL25 family. CTC subfamily.</text>
</comment>
<dbReference type="InterPro" id="IPR001021">
    <property type="entry name" value="Ribosomal_bL25_long"/>
</dbReference>
<dbReference type="GO" id="GO:0006412">
    <property type="term" value="P:translation"/>
    <property type="evidence" value="ECO:0007669"/>
    <property type="project" value="UniProtKB-UniRule"/>
</dbReference>
<dbReference type="GO" id="GO:0008097">
    <property type="term" value="F:5S rRNA binding"/>
    <property type="evidence" value="ECO:0007669"/>
    <property type="project" value="InterPro"/>
</dbReference>
<dbReference type="Gene3D" id="2.170.120.20">
    <property type="entry name" value="Ribosomal protein L25, beta domain"/>
    <property type="match status" value="1"/>
</dbReference>
<feature type="compositionally biased region" description="Basic and acidic residues" evidence="6">
    <location>
        <begin position="228"/>
        <end position="258"/>
    </location>
</feature>
<dbReference type="SUPFAM" id="SSF50715">
    <property type="entry name" value="Ribosomal protein L25-like"/>
    <property type="match status" value="1"/>
</dbReference>
<reference evidence="9" key="1">
    <citation type="submission" date="2024-03" db="EMBL/GenBank/DDBJ databases">
        <title>Deinococcus weizhi sp. nov., isolated from human skin.</title>
        <authorList>
            <person name="Wei Z."/>
            <person name="Tian F."/>
            <person name="Yang C."/>
            <person name="Xin L.T."/>
            <person name="Wen Z.J."/>
            <person name="Lan K.C."/>
            <person name="Yu L."/>
            <person name="Zhe W."/>
            <person name="Dan F.D."/>
            <person name="Jun W."/>
            <person name="Rui Z."/>
            <person name="Yong X.J."/>
            <person name="Ting Y."/>
            <person name="Wei X."/>
            <person name="Xu Z.G."/>
            <person name="Xin Z."/>
            <person name="Dong F.G."/>
            <person name="Ni X.M."/>
            <person name="Zheng M.G."/>
            <person name="Chun Y."/>
            <person name="Qian W.X."/>
        </authorList>
    </citation>
    <scope>NUCLEOTIDE SEQUENCE</scope>
    <source>
        <strain evidence="9">VB142</strain>
    </source>
</reference>
<keyword evidence="3 5" id="KW-0689">Ribosomal protein</keyword>
<dbReference type="CDD" id="cd00495">
    <property type="entry name" value="Ribosomal_L25_TL5_CTC"/>
    <property type="match status" value="1"/>
</dbReference>
<feature type="region of interest" description="Disordered" evidence="6">
    <location>
        <begin position="201"/>
        <end position="258"/>
    </location>
</feature>
<dbReference type="Pfam" id="PF14693">
    <property type="entry name" value="Ribosomal_TL5_C"/>
    <property type="match status" value="1"/>
</dbReference>
<evidence type="ECO:0000256" key="6">
    <source>
        <dbReference type="SAM" id="MobiDB-lite"/>
    </source>
</evidence>
<evidence type="ECO:0000259" key="8">
    <source>
        <dbReference type="Pfam" id="PF14693"/>
    </source>
</evidence>
<evidence type="ECO:0000256" key="1">
    <source>
        <dbReference type="ARBA" id="ARBA00022730"/>
    </source>
</evidence>
<dbReference type="InterPro" id="IPR029751">
    <property type="entry name" value="Ribosomal_L25_dom"/>
</dbReference>
<evidence type="ECO:0000256" key="4">
    <source>
        <dbReference type="ARBA" id="ARBA00023274"/>
    </source>
</evidence>
<dbReference type="PANTHER" id="PTHR33284">
    <property type="entry name" value="RIBOSOMAL PROTEIN L25/GLN-TRNA SYNTHETASE, ANTI-CODON-BINDING DOMAIN-CONTAINING PROTEIN"/>
    <property type="match status" value="1"/>
</dbReference>
<evidence type="ECO:0000259" key="7">
    <source>
        <dbReference type="Pfam" id="PF01386"/>
    </source>
</evidence>
<dbReference type="PANTHER" id="PTHR33284:SF1">
    <property type="entry name" value="RIBOSOMAL PROTEIN L25_GLN-TRNA SYNTHETASE, ANTI-CODON-BINDING DOMAIN-CONTAINING PROTEIN"/>
    <property type="match status" value="1"/>
</dbReference>
<keyword evidence="1 5" id="KW-0699">rRNA-binding</keyword>
<evidence type="ECO:0000256" key="2">
    <source>
        <dbReference type="ARBA" id="ARBA00022884"/>
    </source>
</evidence>
<comment type="subunit">
    <text evidence="5">Part of the 50S ribosomal subunit; part of the 5S rRNA/L5/L18/L25 subcomplex. Contacts the 5S rRNA. Binds to the 5S rRNA independently of L5 and L18.</text>
</comment>
<dbReference type="InterPro" id="IPR020930">
    <property type="entry name" value="Ribosomal_uL5_bac-type"/>
</dbReference>
<dbReference type="GO" id="GO:0003735">
    <property type="term" value="F:structural constituent of ribosome"/>
    <property type="evidence" value="ECO:0007669"/>
    <property type="project" value="InterPro"/>
</dbReference>
<protein>
    <recommendedName>
        <fullName evidence="5">Large ribosomal subunit protein bL25</fullName>
    </recommendedName>
    <alternativeName>
        <fullName evidence="5">General stress protein CTC</fullName>
    </alternativeName>
</protein>
<dbReference type="RefSeq" id="WP_339095478.1">
    <property type="nucleotide sequence ID" value="NZ_CP149782.1"/>
</dbReference>
<dbReference type="EMBL" id="CP149782">
    <property type="protein sequence ID" value="WYF44258.1"/>
    <property type="molecule type" value="Genomic_DNA"/>
</dbReference>
<dbReference type="InterPro" id="IPR020056">
    <property type="entry name" value="Rbsml_bL25/Gln-tRNA_synth_N"/>
</dbReference>
<dbReference type="HAMAP" id="MF_01334">
    <property type="entry name" value="Ribosomal_bL25_CTC"/>
    <property type="match status" value="1"/>
</dbReference>
<gene>
    <name evidence="5" type="primary">rplY</name>
    <name evidence="5" type="synonym">ctc</name>
    <name evidence="9" type="ORF">WDJ50_12775</name>
</gene>
<evidence type="ECO:0000313" key="9">
    <source>
        <dbReference type="EMBL" id="WYF44258.1"/>
    </source>
</evidence>
<dbReference type="InterPro" id="IPR020057">
    <property type="entry name" value="Ribosomal_bL25_b-dom"/>
</dbReference>
<keyword evidence="2 5" id="KW-0694">RNA-binding</keyword>
<dbReference type="AlphaFoldDB" id="A0AAU6Q1V7"/>
<dbReference type="Pfam" id="PF01386">
    <property type="entry name" value="Ribosomal_L25p"/>
    <property type="match status" value="1"/>
</dbReference>
<proteinExistence type="inferred from homology"/>
<accession>A0AAU6Q1V7</accession>
<dbReference type="Gene3D" id="2.40.240.10">
    <property type="entry name" value="Ribosomal Protein L25, Chain P"/>
    <property type="match status" value="1"/>
</dbReference>
<sequence length="258" mass="27853">MELTAKPRTPKQKLDEGMIAAVAYNKEKNVSFALDRKAFDRAFRQQSTTGLFDITVEGGETFPALVKTVQMDKRKRTPIHVDFYMVTYGEPIEVAVPVHTTGRSQGEIQGGLVDIVVHNLHIVAPGPRRIPQELVVDVTKLNIGDHVYAGDVKLPNGCTLAVDPELTIISVLPPRLSAEELEAETQAAQVAGMVASGELSEEAAEAVLEGDASVEEAKAETAAAAEEDAPKEGTEGRNLDKDSHKAEEIRSESGQEND</sequence>
<organism evidence="9">
    <name type="scientific">Deinococcus sp. VB142</name>
    <dbReference type="NCBI Taxonomy" id="3112952"/>
    <lineage>
        <taxon>Bacteria</taxon>
        <taxon>Thermotogati</taxon>
        <taxon>Deinococcota</taxon>
        <taxon>Deinococci</taxon>
        <taxon>Deinococcales</taxon>
        <taxon>Deinococcaceae</taxon>
        <taxon>Deinococcus</taxon>
    </lineage>
</organism>
<name>A0AAU6Q1V7_9DEIO</name>
<dbReference type="NCBIfam" id="TIGR00731">
    <property type="entry name" value="bL25_bact_ctc"/>
    <property type="match status" value="1"/>
</dbReference>
<dbReference type="GO" id="GO:0022625">
    <property type="term" value="C:cytosolic large ribosomal subunit"/>
    <property type="evidence" value="ECO:0007669"/>
    <property type="project" value="TreeGrafter"/>
</dbReference>
<keyword evidence="4 5" id="KW-0687">Ribonucleoprotein</keyword>
<comment type="function">
    <text evidence="5">This is one of the proteins that binds to the 5S RNA in the ribosome where it forms part of the central protuberance.</text>
</comment>
<dbReference type="NCBIfam" id="NF004137">
    <property type="entry name" value="PRK05618.3-3"/>
    <property type="match status" value="1"/>
</dbReference>
<evidence type="ECO:0000256" key="3">
    <source>
        <dbReference type="ARBA" id="ARBA00022980"/>
    </source>
</evidence>
<dbReference type="InterPro" id="IPR037121">
    <property type="entry name" value="Ribosomal_bL25_C"/>
</dbReference>
<evidence type="ECO:0000256" key="5">
    <source>
        <dbReference type="HAMAP-Rule" id="MF_01334"/>
    </source>
</evidence>
<feature type="domain" description="Large ribosomal subunit protein bL25 beta" evidence="8">
    <location>
        <begin position="92"/>
        <end position="175"/>
    </location>
</feature>